<evidence type="ECO:0000313" key="3">
    <source>
        <dbReference type="Proteomes" id="UP000326757"/>
    </source>
</evidence>
<gene>
    <name evidence="2" type="ORF">EYC80_004863</name>
</gene>
<feature type="region of interest" description="Disordered" evidence="1">
    <location>
        <begin position="424"/>
        <end position="452"/>
    </location>
</feature>
<dbReference type="Proteomes" id="UP000326757">
    <property type="component" value="Unassembled WGS sequence"/>
</dbReference>
<name>A0A5N6KIE3_MONLA</name>
<dbReference type="AlphaFoldDB" id="A0A5N6KIE3"/>
<feature type="region of interest" description="Disordered" evidence="1">
    <location>
        <begin position="385"/>
        <end position="408"/>
    </location>
</feature>
<feature type="region of interest" description="Disordered" evidence="1">
    <location>
        <begin position="19"/>
        <end position="59"/>
    </location>
</feature>
<dbReference type="EMBL" id="VIGI01000002">
    <property type="protein sequence ID" value="KAB8303438.1"/>
    <property type="molecule type" value="Genomic_DNA"/>
</dbReference>
<organism evidence="2 3">
    <name type="scientific">Monilinia laxa</name>
    <name type="common">Brown rot fungus</name>
    <name type="synonym">Sclerotinia laxa</name>
    <dbReference type="NCBI Taxonomy" id="61186"/>
    <lineage>
        <taxon>Eukaryota</taxon>
        <taxon>Fungi</taxon>
        <taxon>Dikarya</taxon>
        <taxon>Ascomycota</taxon>
        <taxon>Pezizomycotina</taxon>
        <taxon>Leotiomycetes</taxon>
        <taxon>Helotiales</taxon>
        <taxon>Sclerotiniaceae</taxon>
        <taxon>Monilinia</taxon>
    </lineage>
</organism>
<reference evidence="2 3" key="1">
    <citation type="submission" date="2019-06" db="EMBL/GenBank/DDBJ databases">
        <title>Genome Sequence of the Brown Rot Fungal Pathogen Monilinia laxa.</title>
        <authorList>
            <person name="De Miccolis Angelini R.M."/>
            <person name="Landi L."/>
            <person name="Abate D."/>
            <person name="Pollastro S."/>
            <person name="Romanazzi G."/>
            <person name="Faretra F."/>
        </authorList>
    </citation>
    <scope>NUCLEOTIDE SEQUENCE [LARGE SCALE GENOMIC DNA]</scope>
    <source>
        <strain evidence="2 3">Mlax316</strain>
    </source>
</reference>
<keyword evidence="3" id="KW-1185">Reference proteome</keyword>
<proteinExistence type="predicted"/>
<evidence type="ECO:0000256" key="1">
    <source>
        <dbReference type="SAM" id="MobiDB-lite"/>
    </source>
</evidence>
<protein>
    <submittedName>
        <fullName evidence="2">Uncharacterized protein</fullName>
    </submittedName>
</protein>
<sequence>MAWLNSSINCCAAGEDVGSCDKPDKSMRLVNGQPQLRSPPLPQTLKRPQTASTFERPQARGKNWIRSFSRASSHGSFSLRRNTSSRASSRMVISAPYNFQHHTETSFVREPERVIVSDSPKLRPLELSIYLPGNRLSPLPEFGPRNVAEKNDRSLLHMRSESALEFRIPRKPLLSTVMERRSMNTEELLTALANDSSNERPVRLRANTEPPTFERVKSALLENMELDKRLKELDDAVERRSIYLTSRPTSRASRVEIRHERRESIYSEFTEPMPTTTKLPLHYPEHRPQTAPPRPRRLKSVDSSLRAPKHLKKRPLPPPLPLVLQTPQVVTRRKSMSRVSSWLFPTSSEQNHSRHMSLDSVTNTPKPVTAKEGFYQCVENPQSVSSVSSMGSELDGNEDYEATSWSESPSLGYGDRNVKELGYGMSFGADSKKSPVEPPSEDGARTFGGGDKAEEARWSMTYGHGRDSVGIAL</sequence>
<feature type="compositionally biased region" description="Polar residues" evidence="1">
    <location>
        <begin position="46"/>
        <end position="55"/>
    </location>
</feature>
<evidence type="ECO:0000313" key="2">
    <source>
        <dbReference type="EMBL" id="KAB8303438.1"/>
    </source>
</evidence>
<comment type="caution">
    <text evidence="2">The sequence shown here is derived from an EMBL/GenBank/DDBJ whole genome shotgun (WGS) entry which is preliminary data.</text>
</comment>
<feature type="region of interest" description="Disordered" evidence="1">
    <location>
        <begin position="273"/>
        <end position="322"/>
    </location>
</feature>
<dbReference type="OrthoDB" id="3595619at2759"/>
<accession>A0A5N6KIE3</accession>